<dbReference type="PATRIC" id="fig|1423773.3.peg.1811"/>
<feature type="transmembrane region" description="Helical" evidence="7">
    <location>
        <begin position="224"/>
        <end position="250"/>
    </location>
</feature>
<dbReference type="EMBL" id="AZDT01000028">
    <property type="protein sequence ID" value="KRK75950.1"/>
    <property type="molecule type" value="Genomic_DNA"/>
</dbReference>
<evidence type="ECO:0000256" key="1">
    <source>
        <dbReference type="ARBA" id="ARBA00004651"/>
    </source>
</evidence>
<dbReference type="PANTHER" id="PTHR23513:SF6">
    <property type="entry name" value="MAJOR FACILITATOR SUPERFAMILY ASSOCIATED DOMAIN-CONTAINING PROTEIN"/>
    <property type="match status" value="1"/>
</dbReference>
<evidence type="ECO:0000256" key="5">
    <source>
        <dbReference type="ARBA" id="ARBA00022989"/>
    </source>
</evidence>
<evidence type="ECO:0000313" key="10">
    <source>
        <dbReference type="Proteomes" id="UP000051162"/>
    </source>
</evidence>
<keyword evidence="6 7" id="KW-0472">Membrane</keyword>
<dbReference type="STRING" id="1423773.FD30_GL001766"/>
<dbReference type="CDD" id="cd06173">
    <property type="entry name" value="MFS_MefA_like"/>
    <property type="match status" value="1"/>
</dbReference>
<dbReference type="OrthoDB" id="9775268at2"/>
<evidence type="ECO:0000256" key="2">
    <source>
        <dbReference type="ARBA" id="ARBA00022448"/>
    </source>
</evidence>
<dbReference type="GeneID" id="84782740"/>
<feature type="transmembrane region" description="Helical" evidence="7">
    <location>
        <begin position="358"/>
        <end position="381"/>
    </location>
</feature>
<accession>A0A0R1JXI2</accession>
<evidence type="ECO:0000313" key="9">
    <source>
        <dbReference type="EMBL" id="KRK75950.1"/>
    </source>
</evidence>
<feature type="transmembrane region" description="Helical" evidence="7">
    <location>
        <begin position="262"/>
        <end position="281"/>
    </location>
</feature>
<feature type="transmembrane region" description="Helical" evidence="7">
    <location>
        <begin position="320"/>
        <end position="338"/>
    </location>
</feature>
<keyword evidence="2" id="KW-0813">Transport</keyword>
<feature type="transmembrane region" description="Helical" evidence="7">
    <location>
        <begin position="47"/>
        <end position="68"/>
    </location>
</feature>
<dbReference type="InterPro" id="IPR036259">
    <property type="entry name" value="MFS_trans_sf"/>
</dbReference>
<dbReference type="Proteomes" id="UP000051162">
    <property type="component" value="Unassembled WGS sequence"/>
</dbReference>
<dbReference type="GO" id="GO:0005886">
    <property type="term" value="C:plasma membrane"/>
    <property type="evidence" value="ECO:0007669"/>
    <property type="project" value="UniProtKB-SubCell"/>
</dbReference>
<feature type="transmembrane region" description="Helical" evidence="7">
    <location>
        <begin position="80"/>
        <end position="100"/>
    </location>
</feature>
<name>A0A0R1JXI2_9LACO</name>
<dbReference type="InterPro" id="IPR020846">
    <property type="entry name" value="MFS_dom"/>
</dbReference>
<evidence type="ECO:0000256" key="6">
    <source>
        <dbReference type="ARBA" id="ARBA00023136"/>
    </source>
</evidence>
<proteinExistence type="predicted"/>
<dbReference type="GO" id="GO:0022857">
    <property type="term" value="F:transmembrane transporter activity"/>
    <property type="evidence" value="ECO:0007669"/>
    <property type="project" value="InterPro"/>
</dbReference>
<evidence type="ECO:0000256" key="3">
    <source>
        <dbReference type="ARBA" id="ARBA00022475"/>
    </source>
</evidence>
<protein>
    <submittedName>
        <fullName evidence="9">Major facilitator superfamily permease</fullName>
    </submittedName>
</protein>
<comment type="subcellular location">
    <subcellularLocation>
        <location evidence="1">Cell membrane</location>
        <topology evidence="1">Multi-pass membrane protein</topology>
    </subcellularLocation>
</comment>
<keyword evidence="3" id="KW-1003">Cell membrane</keyword>
<keyword evidence="10" id="KW-1185">Reference proteome</keyword>
<reference evidence="9 10" key="1">
    <citation type="journal article" date="2015" name="Genome Announc.">
        <title>Expanding the biotechnology potential of lactobacilli through comparative genomics of 213 strains and associated genera.</title>
        <authorList>
            <person name="Sun Z."/>
            <person name="Harris H.M."/>
            <person name="McCann A."/>
            <person name="Guo C."/>
            <person name="Argimon S."/>
            <person name="Zhang W."/>
            <person name="Yang X."/>
            <person name="Jeffery I.B."/>
            <person name="Cooney J.C."/>
            <person name="Kagawa T.F."/>
            <person name="Liu W."/>
            <person name="Song Y."/>
            <person name="Salvetti E."/>
            <person name="Wrobel A."/>
            <person name="Rasinkangas P."/>
            <person name="Parkhill J."/>
            <person name="Rea M.C."/>
            <person name="O'Sullivan O."/>
            <person name="Ritari J."/>
            <person name="Douillard F.P."/>
            <person name="Paul Ross R."/>
            <person name="Yang R."/>
            <person name="Briner A.E."/>
            <person name="Felis G.E."/>
            <person name="de Vos W.M."/>
            <person name="Barrangou R."/>
            <person name="Klaenhammer T.R."/>
            <person name="Caufield P.W."/>
            <person name="Cui Y."/>
            <person name="Zhang H."/>
            <person name="O'Toole P.W."/>
        </authorList>
    </citation>
    <scope>NUCLEOTIDE SEQUENCE [LARGE SCALE GENOMIC DNA]</scope>
    <source>
        <strain evidence="9 10">DSM 19117</strain>
    </source>
</reference>
<dbReference type="AlphaFoldDB" id="A0A0R1JXI2"/>
<feature type="transmembrane region" description="Helical" evidence="7">
    <location>
        <begin position="149"/>
        <end position="167"/>
    </location>
</feature>
<feature type="transmembrane region" description="Helical" evidence="7">
    <location>
        <begin position="293"/>
        <end position="313"/>
    </location>
</feature>
<evidence type="ECO:0000256" key="7">
    <source>
        <dbReference type="SAM" id="Phobius"/>
    </source>
</evidence>
<sequence>MVTNQISNRQSLIQIFKAASSDIISSLSGDTFSFALSLMLLHTTHSAISFGLEAVIYPIVGLLFVVPISNLVDRHDHKSLILISKAITLAALAGYSWVVFRVSDRLLVSMMIVAIFGINDKVVGTTYTASVHELVNDTHLKPLATIEQAASSAVQLGSPLLAALLYAGIGFRGILVLELAGQAVVWGIAMTMHFYPLPKGPTMGNTTSQLAAFKVGLTYIHDHAVLWFIVQLSVWINLLFSAINVGLSYMMVQVLKLGNVRLGWVSSSFALGMLVGSLMLLKLANFRNLIQAILRLVCGFGLSYLGIGSLLGAKLGANTITLGLMVLGIVTGVFLAWINTPMGVYMQSTVPTQVMGRVSGTLTTLGALAMPLGTLLYSWLFQHVAGSLLFLVTGALLIGLAGYFGHRPYPVTSVQPSKPIS</sequence>
<feature type="transmembrane region" description="Helical" evidence="7">
    <location>
        <begin position="174"/>
        <end position="195"/>
    </location>
</feature>
<evidence type="ECO:0000256" key="4">
    <source>
        <dbReference type="ARBA" id="ARBA00022692"/>
    </source>
</evidence>
<dbReference type="RefSeq" id="WP_056944227.1">
    <property type="nucleotide sequence ID" value="NZ_AZDT01000028.1"/>
</dbReference>
<comment type="caution">
    <text evidence="9">The sequence shown here is derived from an EMBL/GenBank/DDBJ whole genome shotgun (WGS) entry which is preliminary data.</text>
</comment>
<feature type="domain" description="Major facilitator superfamily (MFS) profile" evidence="8">
    <location>
        <begin position="208"/>
        <end position="421"/>
    </location>
</feature>
<gene>
    <name evidence="9" type="ORF">FD30_GL001766</name>
</gene>
<dbReference type="PROSITE" id="PS50850">
    <property type="entry name" value="MFS"/>
    <property type="match status" value="1"/>
</dbReference>
<keyword evidence="5 7" id="KW-1133">Transmembrane helix</keyword>
<dbReference type="PANTHER" id="PTHR23513">
    <property type="entry name" value="INTEGRAL MEMBRANE EFFLUX PROTEIN-RELATED"/>
    <property type="match status" value="1"/>
</dbReference>
<dbReference type="Gene3D" id="1.20.1250.20">
    <property type="entry name" value="MFS general substrate transporter like domains"/>
    <property type="match status" value="1"/>
</dbReference>
<feature type="transmembrane region" description="Helical" evidence="7">
    <location>
        <begin position="388"/>
        <end position="406"/>
    </location>
</feature>
<organism evidence="9 10">
    <name type="scientific">Levilactobacillus namurensis DSM 19117</name>
    <dbReference type="NCBI Taxonomy" id="1423773"/>
    <lineage>
        <taxon>Bacteria</taxon>
        <taxon>Bacillati</taxon>
        <taxon>Bacillota</taxon>
        <taxon>Bacilli</taxon>
        <taxon>Lactobacillales</taxon>
        <taxon>Lactobacillaceae</taxon>
        <taxon>Levilactobacillus</taxon>
    </lineage>
</organism>
<keyword evidence="4 7" id="KW-0812">Transmembrane</keyword>
<dbReference type="Pfam" id="PF07690">
    <property type="entry name" value="MFS_1"/>
    <property type="match status" value="1"/>
</dbReference>
<evidence type="ECO:0000259" key="8">
    <source>
        <dbReference type="PROSITE" id="PS50850"/>
    </source>
</evidence>
<dbReference type="SUPFAM" id="SSF103473">
    <property type="entry name" value="MFS general substrate transporter"/>
    <property type="match status" value="1"/>
</dbReference>
<dbReference type="InterPro" id="IPR011701">
    <property type="entry name" value="MFS"/>
</dbReference>